<dbReference type="PANTHER" id="PTHR28309:SF1">
    <property type="entry name" value="REQUIRED FOR EXCISION 1-B DOMAIN-CONTAINING PROTEIN"/>
    <property type="match status" value="1"/>
</dbReference>
<evidence type="ECO:0000313" key="3">
    <source>
        <dbReference type="Proteomes" id="UP000030693"/>
    </source>
</evidence>
<feature type="region of interest" description="Disordered" evidence="1">
    <location>
        <begin position="213"/>
        <end position="256"/>
    </location>
</feature>
<dbReference type="InterPro" id="IPR039491">
    <property type="entry name" value="REX1-B"/>
</dbReference>
<name>A0A058ZCS4_FONAL</name>
<dbReference type="Pfam" id="PF14966">
    <property type="entry name" value="DNA_repr_REX1B"/>
    <property type="match status" value="1"/>
</dbReference>
<keyword evidence="3" id="KW-1185">Reference proteome</keyword>
<reference evidence="2" key="1">
    <citation type="submission" date="2013-04" db="EMBL/GenBank/DDBJ databases">
        <title>The Genome Sequence of Fonticula alba ATCC 38817.</title>
        <authorList>
            <consortium name="The Broad Institute Genomics Platform"/>
            <person name="Russ C."/>
            <person name="Cuomo C."/>
            <person name="Burger G."/>
            <person name="Gray M.W."/>
            <person name="Holland P.W.H."/>
            <person name="King N."/>
            <person name="Lang F.B.F."/>
            <person name="Roger A.J."/>
            <person name="Ruiz-Trillo I."/>
            <person name="Brown M."/>
            <person name="Walker B."/>
            <person name="Young S."/>
            <person name="Zeng Q."/>
            <person name="Gargeya S."/>
            <person name="Fitzgerald M."/>
            <person name="Haas B."/>
            <person name="Abouelleil A."/>
            <person name="Allen A.W."/>
            <person name="Alvarado L."/>
            <person name="Arachchi H.M."/>
            <person name="Berlin A.M."/>
            <person name="Chapman S.B."/>
            <person name="Gainer-Dewar J."/>
            <person name="Goldberg J."/>
            <person name="Griggs A."/>
            <person name="Gujja S."/>
            <person name="Hansen M."/>
            <person name="Howarth C."/>
            <person name="Imamovic A."/>
            <person name="Ireland A."/>
            <person name="Larimer J."/>
            <person name="McCowan C."/>
            <person name="Murphy C."/>
            <person name="Pearson M."/>
            <person name="Poon T.W."/>
            <person name="Priest M."/>
            <person name="Roberts A."/>
            <person name="Saif S."/>
            <person name="Shea T."/>
            <person name="Sisk P."/>
            <person name="Sykes S."/>
            <person name="Wortman J."/>
            <person name="Nusbaum C."/>
            <person name="Birren B."/>
        </authorList>
    </citation>
    <scope>NUCLEOTIDE SEQUENCE [LARGE SCALE GENOMIC DNA]</scope>
    <source>
        <strain evidence="2">ATCC 38817</strain>
    </source>
</reference>
<dbReference type="AlphaFoldDB" id="A0A058ZCS4"/>
<protein>
    <submittedName>
        <fullName evidence="2">Uncharacterized protein</fullName>
    </submittedName>
</protein>
<organism evidence="2">
    <name type="scientific">Fonticula alba</name>
    <name type="common">Slime mold</name>
    <dbReference type="NCBI Taxonomy" id="691883"/>
    <lineage>
        <taxon>Eukaryota</taxon>
        <taxon>Rotosphaerida</taxon>
        <taxon>Fonticulaceae</taxon>
        <taxon>Fonticula</taxon>
    </lineage>
</organism>
<gene>
    <name evidence="2" type="ORF">H696_01154</name>
</gene>
<proteinExistence type="predicted"/>
<dbReference type="EMBL" id="KB932202">
    <property type="protein sequence ID" value="KCV71733.1"/>
    <property type="molecule type" value="Genomic_DNA"/>
</dbReference>
<accession>A0A058ZCS4</accession>
<dbReference type="GeneID" id="20525879"/>
<evidence type="ECO:0000256" key="1">
    <source>
        <dbReference type="SAM" id="MobiDB-lite"/>
    </source>
</evidence>
<dbReference type="RefSeq" id="XP_009493311.1">
    <property type="nucleotide sequence ID" value="XM_009495036.1"/>
</dbReference>
<evidence type="ECO:0000313" key="2">
    <source>
        <dbReference type="EMBL" id="KCV71733.1"/>
    </source>
</evidence>
<dbReference type="PANTHER" id="PTHR28309">
    <property type="entry name" value="REQUIRED FOR EXCISION 1-B DOMAIN-CONTAINING PROTEIN"/>
    <property type="match status" value="1"/>
</dbReference>
<feature type="compositionally biased region" description="Basic and acidic residues" evidence="1">
    <location>
        <begin position="229"/>
        <end position="250"/>
    </location>
</feature>
<dbReference type="Proteomes" id="UP000030693">
    <property type="component" value="Unassembled WGS sequence"/>
</dbReference>
<sequence>MSVLDAAPASTNSPSAGDQPLGACIRQLLSLQQERAYHYRRWEVVFRMLLTSKRQGPYQLECGNLIREFSRISNSINAQWAALLQAQGLSPEDVGSLAASDSSPETRTIGRAFLLYRRLQVAEGQRFSLTAKIHLAMQALHEYALHFRARGMADLGGDDGLYAIETLPDPDDPLSELLSESAWEPWVSQSERHFELLPLAERLAGARDPLLESLTSDGAAPQPAPSDPGTEHSPPECHEHSHGHEHGHEHEHHHHNLADSLSQLAMNEAVISDVRRACDGLLRSIRACPTVQTLNQELLECNDIVNEASEELREILLDLC</sequence>